<accession>A0A1G9LMU9</accession>
<organism evidence="2 3">
    <name type="scientific">Catalinimonas alkaloidigena</name>
    <dbReference type="NCBI Taxonomy" id="1075417"/>
    <lineage>
        <taxon>Bacteria</taxon>
        <taxon>Pseudomonadati</taxon>
        <taxon>Bacteroidota</taxon>
        <taxon>Cytophagia</taxon>
        <taxon>Cytophagales</taxon>
        <taxon>Catalimonadaceae</taxon>
        <taxon>Catalinimonas</taxon>
    </lineage>
</organism>
<evidence type="ECO:0000313" key="3">
    <source>
        <dbReference type="Proteomes" id="UP000198510"/>
    </source>
</evidence>
<gene>
    <name evidence="2" type="ORF">SAMN05421823_107105</name>
</gene>
<name>A0A1G9LMU9_9BACT</name>
<keyword evidence="3" id="KW-1185">Reference proteome</keyword>
<reference evidence="2 3" key="1">
    <citation type="submission" date="2016-10" db="EMBL/GenBank/DDBJ databases">
        <authorList>
            <person name="de Groot N.N."/>
        </authorList>
    </citation>
    <scope>NUCLEOTIDE SEQUENCE [LARGE SCALE GENOMIC DNA]</scope>
    <source>
        <strain evidence="2 3">DSM 25186</strain>
    </source>
</reference>
<evidence type="ECO:0008006" key="4">
    <source>
        <dbReference type="Google" id="ProtNLM"/>
    </source>
</evidence>
<evidence type="ECO:0000313" key="2">
    <source>
        <dbReference type="EMBL" id="SDL63302.1"/>
    </source>
</evidence>
<keyword evidence="1" id="KW-0472">Membrane</keyword>
<proteinExistence type="predicted"/>
<sequence>MKEATPKKRKVRRRIGWIFLLSLLSIVVLVQVLLYYYATPLLKTYLQRSVAAQSGGYYAIDFDALRINLSARSLTISQFHLYPDTAVVDHLPDSARQDASLYEVHIPTLELNNLRAYQYYQHRIISFKQVLVKGPEVNVIGVPQRANPSHDNLIRTLYELVPETIQRLQVDRLELVNGDFGLFTGDTLAEQLSKAEELTIALKNFRIDSAALFNPSRIFYSDDIEFRLRNFGLELADNLHRMHAGEVSISKQTGVVRVENFHLAADPPAAAGQIDPRMRLYVTVPQFELQLKNLDQAYFKRVVNIDHVHWRTPTIRCYRPTTSDAPAMPEQSLDSLSFELYPLVANYLQSLTIDTLSIGEGKFELYRDNLAHPDSLPRLQVDNLTLALRHFRIDATASRDTSLIFNAQDFELTLNNFLLGLSDKRHQVRAESVKVSTITSEIQAQRVSVRPLPSIRGPFRETTELYRIQVPEVHMNSVDLHRLYHAGELTMALLSVAQASADLSRHGPTRIDTVDASPRLYTLIAEEVNLVEVDTLRLRRGTVQLARYWGTQNDTLSAGQVSFDLFHFRLDSTTLYRDDRVFYADDLEFRLADYSLRLSDNIHQFRAAQVGISTLRSEVYARDIRIFPTDGGSLSHRLERRQQNATFDVLVPEVRVRGADIRRAYFQRRLRIGDIEVTDPHLELTRFAGMNKNRTQDHERLDLYSLISDYLWSIEVNKMRLLNGELTFQVQKEGETNILFQHEVSAEMTRFYLDAQADQSDRLFYADDIDVLIRDYTLFLPDSLHQVKAGQLVLSTGRSEIVASEVQLFPAAQESYGEDVRRLYRVQMPQIRMSQVDLKRLYEDNKLYVTGLTLAEPTIEIAWLPAATERKKKVRSIERQRAPTMPRSLREVHVQQVRVEKGKLVVSQQEADGRSNEFSSASVDLSLRNFDLDDQRLRSQSLLGLLSNNLNVQLQQYTWKLPDSLHVLQAGSIRFIANEEKVELGDVHLAPRPPRSRPATLGAKKPMRFFHVDCPTISLEGIDPAQMVEGASLQLRSILLRGPRIRIDDYAPPKKTKPAKEVDPYELIRSTFRDVSVERIHFMRGDISYQRLRRGKDNPIRLERLSGQIQGFRLDSASYRDTRPFYADDVRMKLENYRREDSLRFFQAGEIGFSTAEQKIWLHQVESAPFADQPTFAQQVDNQKDYVRWKADRMEVDRFQFDTWLDDGSIRASDVHVKGLALTDFRDKSMPRDEHYKPMPREMLQRIRATVAFDTVRLSEAHLTYEELAPEGQKPGRIDFTRGNIRLFNVTNDPERIQQHPVIEARIDMLVMDQGHLIGTLRCRLDDPTDPFTLRGRMTSLSLSKLNPLLEPVAFVVIESGVAEQVDFDIKGNREFAEGDMHFRYNDLKISLANKRTGDTNKLGVEIASFFANAFVLRSRNPRVPFGPLHPGEVYMERDKNKSFVNYCWKALLSGIKTSIGMSAVKKKDRNYHVAEQVDE</sequence>
<evidence type="ECO:0000256" key="1">
    <source>
        <dbReference type="SAM" id="Phobius"/>
    </source>
</evidence>
<dbReference type="EMBL" id="FNFO01000007">
    <property type="protein sequence ID" value="SDL63302.1"/>
    <property type="molecule type" value="Genomic_DNA"/>
</dbReference>
<keyword evidence="1" id="KW-0812">Transmembrane</keyword>
<keyword evidence="1" id="KW-1133">Transmembrane helix</keyword>
<protein>
    <recommendedName>
        <fullName evidence="4">DUF748 domain-containing protein</fullName>
    </recommendedName>
</protein>
<dbReference type="STRING" id="1075417.SAMN05421823_107105"/>
<feature type="transmembrane region" description="Helical" evidence="1">
    <location>
        <begin position="15"/>
        <end position="38"/>
    </location>
</feature>
<dbReference type="Proteomes" id="UP000198510">
    <property type="component" value="Unassembled WGS sequence"/>
</dbReference>